<evidence type="ECO:0000259" key="7">
    <source>
        <dbReference type="PROSITE" id="PS50043"/>
    </source>
</evidence>
<dbReference type="CDD" id="cd06170">
    <property type="entry name" value="LuxR_C_like"/>
    <property type="match status" value="1"/>
</dbReference>
<feature type="modified residue" description="4-aspartylphosphate" evidence="5">
    <location>
        <position position="55"/>
    </location>
</feature>
<evidence type="ECO:0000256" key="2">
    <source>
        <dbReference type="ARBA" id="ARBA00023015"/>
    </source>
</evidence>
<dbReference type="Pfam" id="PF00072">
    <property type="entry name" value="Response_reg"/>
    <property type="match status" value="1"/>
</dbReference>
<dbReference type="PRINTS" id="PR00038">
    <property type="entry name" value="HTHLUXR"/>
</dbReference>
<dbReference type="SUPFAM" id="SSF46894">
    <property type="entry name" value="C-terminal effector domain of the bipartite response regulators"/>
    <property type="match status" value="1"/>
</dbReference>
<dbReference type="SMART" id="SM00448">
    <property type="entry name" value="REC"/>
    <property type="match status" value="1"/>
</dbReference>
<dbReference type="InterPro" id="IPR001789">
    <property type="entry name" value="Sig_transdc_resp-reg_receiver"/>
</dbReference>
<reference evidence="9" key="1">
    <citation type="journal article" date="2014" name="Int. J. Syst. Evol. Microbiol.">
        <title>Complete genome sequence of Corynebacterium casei LMG S-19264T (=DSM 44701T), isolated from a smear-ripened cheese.</title>
        <authorList>
            <consortium name="US DOE Joint Genome Institute (JGI-PGF)"/>
            <person name="Walter F."/>
            <person name="Albersmeier A."/>
            <person name="Kalinowski J."/>
            <person name="Ruckert C."/>
        </authorList>
    </citation>
    <scope>NUCLEOTIDE SEQUENCE</scope>
    <source>
        <strain evidence="9">CGMCC 4.7368</strain>
    </source>
</reference>
<dbReference type="PROSITE" id="PS50043">
    <property type="entry name" value="HTH_LUXR_2"/>
    <property type="match status" value="1"/>
</dbReference>
<feature type="region of interest" description="Disordered" evidence="6">
    <location>
        <begin position="135"/>
        <end position="156"/>
    </location>
</feature>
<evidence type="ECO:0000313" key="9">
    <source>
        <dbReference type="EMBL" id="GGO70068.1"/>
    </source>
</evidence>
<comment type="caution">
    <text evidence="9">The sequence shown here is derived from an EMBL/GenBank/DDBJ whole genome shotgun (WGS) entry which is preliminary data.</text>
</comment>
<evidence type="ECO:0000256" key="6">
    <source>
        <dbReference type="SAM" id="MobiDB-lite"/>
    </source>
</evidence>
<evidence type="ECO:0000259" key="8">
    <source>
        <dbReference type="PROSITE" id="PS50110"/>
    </source>
</evidence>
<dbReference type="EMBL" id="BMNH01000008">
    <property type="protein sequence ID" value="GGO70068.1"/>
    <property type="molecule type" value="Genomic_DNA"/>
</dbReference>
<dbReference type="Gene3D" id="3.40.50.2300">
    <property type="match status" value="1"/>
</dbReference>
<evidence type="ECO:0000256" key="5">
    <source>
        <dbReference type="PROSITE-ProRule" id="PRU00169"/>
    </source>
</evidence>
<dbReference type="PANTHER" id="PTHR43214">
    <property type="entry name" value="TWO-COMPONENT RESPONSE REGULATOR"/>
    <property type="match status" value="1"/>
</dbReference>
<feature type="compositionally biased region" description="Basic and acidic residues" evidence="6">
    <location>
        <begin position="139"/>
        <end position="156"/>
    </location>
</feature>
<dbReference type="InterPro" id="IPR039420">
    <property type="entry name" value="WalR-like"/>
</dbReference>
<keyword evidence="2" id="KW-0805">Transcription regulation</keyword>
<evidence type="ECO:0000256" key="1">
    <source>
        <dbReference type="ARBA" id="ARBA00022553"/>
    </source>
</evidence>
<dbReference type="Pfam" id="PF00196">
    <property type="entry name" value="GerE"/>
    <property type="match status" value="1"/>
</dbReference>
<dbReference type="Proteomes" id="UP000646523">
    <property type="component" value="Unassembled WGS sequence"/>
</dbReference>
<organism evidence="9 10">
    <name type="scientific">Nonomuraea cavernae</name>
    <dbReference type="NCBI Taxonomy" id="2045107"/>
    <lineage>
        <taxon>Bacteria</taxon>
        <taxon>Bacillati</taxon>
        <taxon>Actinomycetota</taxon>
        <taxon>Actinomycetes</taxon>
        <taxon>Streptosporangiales</taxon>
        <taxon>Streptosporangiaceae</taxon>
        <taxon>Nonomuraea</taxon>
    </lineage>
</organism>
<dbReference type="SUPFAM" id="SSF52172">
    <property type="entry name" value="CheY-like"/>
    <property type="match status" value="1"/>
</dbReference>
<dbReference type="PROSITE" id="PS50110">
    <property type="entry name" value="RESPONSE_REGULATORY"/>
    <property type="match status" value="1"/>
</dbReference>
<dbReference type="PANTHER" id="PTHR43214:SF24">
    <property type="entry name" value="TRANSCRIPTIONAL REGULATORY PROTEIN NARL-RELATED"/>
    <property type="match status" value="1"/>
</dbReference>
<keyword evidence="3 9" id="KW-0238">DNA-binding</keyword>
<keyword evidence="4" id="KW-0804">Transcription</keyword>
<dbReference type="GO" id="GO:0000160">
    <property type="term" value="P:phosphorelay signal transduction system"/>
    <property type="evidence" value="ECO:0007669"/>
    <property type="project" value="InterPro"/>
</dbReference>
<dbReference type="CDD" id="cd17535">
    <property type="entry name" value="REC_NarL-like"/>
    <property type="match status" value="1"/>
</dbReference>
<name>A0A917YYS0_9ACTN</name>
<dbReference type="InterPro" id="IPR058245">
    <property type="entry name" value="NreC/VraR/RcsB-like_REC"/>
</dbReference>
<dbReference type="InterPro" id="IPR016032">
    <property type="entry name" value="Sig_transdc_resp-reg_C-effctor"/>
</dbReference>
<protein>
    <submittedName>
        <fullName evidence="9">DNA-binding response regulator</fullName>
    </submittedName>
</protein>
<evidence type="ECO:0000256" key="4">
    <source>
        <dbReference type="ARBA" id="ARBA00023163"/>
    </source>
</evidence>
<dbReference type="InterPro" id="IPR011006">
    <property type="entry name" value="CheY-like_superfamily"/>
</dbReference>
<proteinExistence type="predicted"/>
<feature type="domain" description="HTH luxR-type" evidence="7">
    <location>
        <begin position="149"/>
        <end position="214"/>
    </location>
</feature>
<dbReference type="AlphaFoldDB" id="A0A917YYS0"/>
<evidence type="ECO:0000256" key="3">
    <source>
        <dbReference type="ARBA" id="ARBA00023125"/>
    </source>
</evidence>
<dbReference type="GO" id="GO:0006355">
    <property type="term" value="P:regulation of DNA-templated transcription"/>
    <property type="evidence" value="ECO:0007669"/>
    <property type="project" value="InterPro"/>
</dbReference>
<reference evidence="9" key="2">
    <citation type="submission" date="2020-09" db="EMBL/GenBank/DDBJ databases">
        <authorList>
            <person name="Sun Q."/>
            <person name="Zhou Y."/>
        </authorList>
    </citation>
    <scope>NUCLEOTIDE SEQUENCE</scope>
    <source>
        <strain evidence="9">CGMCC 4.7368</strain>
    </source>
</reference>
<dbReference type="SMART" id="SM00421">
    <property type="entry name" value="HTH_LUXR"/>
    <property type="match status" value="1"/>
</dbReference>
<evidence type="ECO:0000313" key="10">
    <source>
        <dbReference type="Proteomes" id="UP000646523"/>
    </source>
</evidence>
<sequence>MPIRMIIVDDHPVVRDGLRGIFADDDAFEVVGEAADGPEALVVALRTDPDVVLMDLRMPKMSGAEVIRRLREQTPGIHVLVLTTFDNDADVLPAIEQGATGYLLKDTPRADLRRAVRAAARGETVLSPSVAGALAHRARTSEQRTSEQRTSEQRTLSRRELEVLGLVARGATNREVAAKLFITEATVKTHLVHLFAKLEVNDRAAAVAAAYETGLLKPSADVRMGDSG</sequence>
<accession>A0A917YYS0</accession>
<keyword evidence="10" id="KW-1185">Reference proteome</keyword>
<keyword evidence="1 5" id="KW-0597">Phosphoprotein</keyword>
<dbReference type="GO" id="GO:0003677">
    <property type="term" value="F:DNA binding"/>
    <property type="evidence" value="ECO:0007669"/>
    <property type="project" value="UniProtKB-KW"/>
</dbReference>
<gene>
    <name evidence="9" type="ORF">GCM10012289_32650</name>
</gene>
<feature type="domain" description="Response regulatory" evidence="8">
    <location>
        <begin position="4"/>
        <end position="120"/>
    </location>
</feature>
<dbReference type="InterPro" id="IPR000792">
    <property type="entry name" value="Tscrpt_reg_LuxR_C"/>
</dbReference>
<dbReference type="PROSITE" id="PS00622">
    <property type="entry name" value="HTH_LUXR_1"/>
    <property type="match status" value="1"/>
</dbReference>